<accession>B5HPF0</accession>
<proteinExistence type="predicted"/>
<dbReference type="GO" id="GO:0000976">
    <property type="term" value="F:transcription cis-regulatory region binding"/>
    <property type="evidence" value="ECO:0007669"/>
    <property type="project" value="TreeGrafter"/>
</dbReference>
<evidence type="ECO:0000259" key="5">
    <source>
        <dbReference type="PROSITE" id="PS50977"/>
    </source>
</evidence>
<dbReference type="Pfam" id="PF00440">
    <property type="entry name" value="TetR_N"/>
    <property type="match status" value="1"/>
</dbReference>
<feature type="domain" description="HTH tetR-type" evidence="5">
    <location>
        <begin position="28"/>
        <end position="88"/>
    </location>
</feature>
<reference evidence="6" key="1">
    <citation type="submission" date="2009-10" db="EMBL/GenBank/DDBJ databases">
        <title>The genome sequence of Streptomyces sviceus strain ATCC 29083.</title>
        <authorList>
            <consortium name="The Broad Institute Genome Sequencing Platform"/>
            <consortium name="Broad Institute Microbial Sequencing Center"/>
            <person name="Fischbach M."/>
            <person name="Godfrey P."/>
            <person name="Ward D."/>
            <person name="Young S."/>
            <person name="Zeng Q."/>
            <person name="Koehrsen M."/>
            <person name="Alvarado L."/>
            <person name="Berlin A.M."/>
            <person name="Bochicchio J."/>
            <person name="Borenstein D."/>
            <person name="Chapman S.B."/>
            <person name="Chen Z."/>
            <person name="Engels R."/>
            <person name="Freedman E."/>
            <person name="Gellesch M."/>
            <person name="Goldberg J."/>
            <person name="Griggs A."/>
            <person name="Gujja S."/>
            <person name="Heilman E.R."/>
            <person name="Heiman D.I."/>
            <person name="Hepburn T.A."/>
            <person name="Howarth C."/>
            <person name="Jen D."/>
            <person name="Larson L."/>
            <person name="Lewis B."/>
            <person name="Mehta T."/>
            <person name="Park D."/>
            <person name="Pearson M."/>
            <person name="Richards J."/>
            <person name="Roberts A."/>
            <person name="Saif S."/>
            <person name="Shea T.D."/>
            <person name="Shenoy N."/>
            <person name="Sisk P."/>
            <person name="Stolte C."/>
            <person name="Sykes S.N."/>
            <person name="Thomson T."/>
            <person name="Walk T."/>
            <person name="White J."/>
            <person name="Yandava C."/>
            <person name="Straight P."/>
            <person name="Clardy J."/>
            <person name="Hung D."/>
            <person name="Kolter R."/>
            <person name="Mekalanos J."/>
            <person name="Walker S."/>
            <person name="Walsh C.T."/>
            <person name="Wieland-Brown L.C."/>
            <person name="Haas B."/>
            <person name="Nusbaum C."/>
            <person name="Birren B."/>
        </authorList>
    </citation>
    <scope>NUCLEOTIDE SEQUENCE [LARGE SCALE GENOMIC DNA]</scope>
    <source>
        <strain evidence="6">ATCC 29083</strain>
    </source>
</reference>
<dbReference type="PROSITE" id="PS50977">
    <property type="entry name" value="HTH_TETR_2"/>
    <property type="match status" value="1"/>
</dbReference>
<organism evidence="6 7">
    <name type="scientific">Streptomyces sviceus (strain ATCC 29083 / DSM 924 / JCM 4929 / NBRC 13980 / NCIMB 11184 / NRRL 5439 / UC 5370)</name>
    <dbReference type="NCBI Taxonomy" id="463191"/>
    <lineage>
        <taxon>Bacteria</taxon>
        <taxon>Bacillati</taxon>
        <taxon>Actinomycetota</taxon>
        <taxon>Actinomycetes</taxon>
        <taxon>Kitasatosporales</taxon>
        <taxon>Streptomycetaceae</taxon>
        <taxon>Streptomyces</taxon>
    </lineage>
</organism>
<evidence type="ECO:0000256" key="3">
    <source>
        <dbReference type="ARBA" id="ARBA00023163"/>
    </source>
</evidence>
<dbReference type="InterPro" id="IPR041347">
    <property type="entry name" value="MftR_C"/>
</dbReference>
<feature type="DNA-binding region" description="H-T-H motif" evidence="4">
    <location>
        <begin position="51"/>
        <end position="70"/>
    </location>
</feature>
<name>B5HPF0_STRX2</name>
<dbReference type="Pfam" id="PF17754">
    <property type="entry name" value="TetR_C_14"/>
    <property type="match status" value="1"/>
</dbReference>
<protein>
    <submittedName>
        <fullName evidence="6">Transcriptional regulator</fullName>
    </submittedName>
</protein>
<dbReference type="PRINTS" id="PR00455">
    <property type="entry name" value="HTHTETR"/>
</dbReference>
<dbReference type="PROSITE" id="PS01081">
    <property type="entry name" value="HTH_TETR_1"/>
    <property type="match status" value="1"/>
</dbReference>
<evidence type="ECO:0000313" key="7">
    <source>
        <dbReference type="Proteomes" id="UP000002785"/>
    </source>
</evidence>
<dbReference type="SUPFAM" id="SSF46689">
    <property type="entry name" value="Homeodomain-like"/>
    <property type="match status" value="1"/>
</dbReference>
<dbReference type="PANTHER" id="PTHR30055:SF238">
    <property type="entry name" value="MYCOFACTOCIN BIOSYNTHESIS TRANSCRIPTIONAL REGULATOR MFTR-RELATED"/>
    <property type="match status" value="1"/>
</dbReference>
<dbReference type="HOGENOM" id="CLU_069356_2_3_11"/>
<keyword evidence="1" id="KW-0805">Transcription regulation</keyword>
<evidence type="ECO:0000256" key="4">
    <source>
        <dbReference type="PROSITE-ProRule" id="PRU00335"/>
    </source>
</evidence>
<dbReference type="Gene3D" id="1.10.357.10">
    <property type="entry name" value="Tetracycline Repressor, domain 2"/>
    <property type="match status" value="1"/>
</dbReference>
<dbReference type="InterPro" id="IPR023772">
    <property type="entry name" value="DNA-bd_HTH_TetR-type_CS"/>
</dbReference>
<evidence type="ECO:0000313" key="6">
    <source>
        <dbReference type="EMBL" id="EDY54726.1"/>
    </source>
</evidence>
<dbReference type="InterPro" id="IPR009057">
    <property type="entry name" value="Homeodomain-like_sf"/>
</dbReference>
<dbReference type="Gene3D" id="1.10.10.60">
    <property type="entry name" value="Homeodomain-like"/>
    <property type="match status" value="1"/>
</dbReference>
<sequence length="210" mass="23606">MQVAAKSETKYHRCMTQKPAPIREQTRSVVRSLLARTAIELFAAKGFDNTTLDEVAAAAGVSRRTLFNYFRNKEDLALSGLDEQGELIAARLDERPVDEDAWTALRAAFHVLEEIDITAEDRLEFITLLFGNDSLRAGHSEKQARWQDLFAPHIEPRLPDSDRRPLQARAIAAAAIVCLQAANEEWVRLGGQVDMFDLYDTAVQAIRRPT</sequence>
<dbReference type="GO" id="GO:0003700">
    <property type="term" value="F:DNA-binding transcription factor activity"/>
    <property type="evidence" value="ECO:0007669"/>
    <property type="project" value="TreeGrafter"/>
</dbReference>
<evidence type="ECO:0000256" key="2">
    <source>
        <dbReference type="ARBA" id="ARBA00023125"/>
    </source>
</evidence>
<dbReference type="Proteomes" id="UP000002785">
    <property type="component" value="Chromosome"/>
</dbReference>
<dbReference type="eggNOG" id="COG1309">
    <property type="taxonomic scope" value="Bacteria"/>
</dbReference>
<gene>
    <name evidence="6" type="ORF">SSEG_01306</name>
</gene>
<dbReference type="EMBL" id="CM000951">
    <property type="protein sequence ID" value="EDY54726.1"/>
    <property type="molecule type" value="Genomic_DNA"/>
</dbReference>
<dbReference type="PANTHER" id="PTHR30055">
    <property type="entry name" value="HTH-TYPE TRANSCRIPTIONAL REGULATOR RUTR"/>
    <property type="match status" value="1"/>
</dbReference>
<evidence type="ECO:0000256" key="1">
    <source>
        <dbReference type="ARBA" id="ARBA00023015"/>
    </source>
</evidence>
<keyword evidence="7" id="KW-1185">Reference proteome</keyword>
<dbReference type="InterPro" id="IPR001647">
    <property type="entry name" value="HTH_TetR"/>
</dbReference>
<dbReference type="InterPro" id="IPR050109">
    <property type="entry name" value="HTH-type_TetR-like_transc_reg"/>
</dbReference>
<keyword evidence="3" id="KW-0804">Transcription</keyword>
<dbReference type="AlphaFoldDB" id="B5HPF0"/>
<keyword evidence="2 4" id="KW-0238">DNA-binding</keyword>